<dbReference type="SUPFAM" id="SSF46785">
    <property type="entry name" value="Winged helix' DNA-binding domain"/>
    <property type="match status" value="1"/>
</dbReference>
<dbReference type="SUPFAM" id="SSF53850">
    <property type="entry name" value="Periplasmic binding protein-like II"/>
    <property type="match status" value="1"/>
</dbReference>
<dbReference type="Proteomes" id="UP001183410">
    <property type="component" value="Unassembled WGS sequence"/>
</dbReference>
<evidence type="ECO:0000256" key="4">
    <source>
        <dbReference type="ARBA" id="ARBA00023163"/>
    </source>
</evidence>
<organism evidence="6 7">
    <name type="scientific">Streptomyces chisholmiae</name>
    <dbReference type="NCBI Taxonomy" id="3075540"/>
    <lineage>
        <taxon>Bacteria</taxon>
        <taxon>Bacillati</taxon>
        <taxon>Actinomycetota</taxon>
        <taxon>Actinomycetes</taxon>
        <taxon>Kitasatosporales</taxon>
        <taxon>Streptomycetaceae</taxon>
        <taxon>Streptomyces</taxon>
    </lineage>
</organism>
<keyword evidence="2" id="KW-0805">Transcription regulation</keyword>
<dbReference type="InterPro" id="IPR036388">
    <property type="entry name" value="WH-like_DNA-bd_sf"/>
</dbReference>
<evidence type="ECO:0000256" key="3">
    <source>
        <dbReference type="ARBA" id="ARBA00023125"/>
    </source>
</evidence>
<evidence type="ECO:0000313" key="6">
    <source>
        <dbReference type="EMBL" id="MDT0266626.1"/>
    </source>
</evidence>
<reference evidence="7" key="1">
    <citation type="submission" date="2023-07" db="EMBL/GenBank/DDBJ databases">
        <title>30 novel species of actinomycetes from the DSMZ collection.</title>
        <authorList>
            <person name="Nouioui I."/>
        </authorList>
    </citation>
    <scope>NUCLEOTIDE SEQUENCE [LARGE SCALE GENOMIC DNA]</scope>
    <source>
        <strain evidence="7">DSM 44915</strain>
    </source>
</reference>
<proteinExistence type="inferred from homology"/>
<keyword evidence="7" id="KW-1185">Reference proteome</keyword>
<dbReference type="PRINTS" id="PR00039">
    <property type="entry name" value="HTHLYSR"/>
</dbReference>
<keyword evidence="4" id="KW-0804">Transcription</keyword>
<comment type="caution">
    <text evidence="6">The sequence shown here is derived from an EMBL/GenBank/DDBJ whole genome shotgun (WGS) entry which is preliminary data.</text>
</comment>
<dbReference type="InterPro" id="IPR005119">
    <property type="entry name" value="LysR_subst-bd"/>
</dbReference>
<dbReference type="PANTHER" id="PTHR30579:SF7">
    <property type="entry name" value="HTH-TYPE TRANSCRIPTIONAL REGULATOR LRHA-RELATED"/>
    <property type="match status" value="1"/>
</dbReference>
<evidence type="ECO:0000256" key="2">
    <source>
        <dbReference type="ARBA" id="ARBA00023015"/>
    </source>
</evidence>
<feature type="domain" description="HTH lysR-type" evidence="5">
    <location>
        <begin position="5"/>
        <end position="62"/>
    </location>
</feature>
<dbReference type="PROSITE" id="PS50931">
    <property type="entry name" value="HTH_LYSR"/>
    <property type="match status" value="1"/>
</dbReference>
<sequence>MADSLDLVQLRSFVAIADCGGFGRAAAALHLSQSTVSQHVRLLEKRLHTDLVTRDGRRSRFTDAGERLLVEARRILSVHDQALARLDAASQSRVVIGSAETAADQVLPGVLASLRAAFPHHEVQFQIDRSTRMTEAVAQGAIDLAVILSTTPDTPGRRVGSLPLAWYAAPDWQPPSGADSWPLVAYVEPCGMRQRALHELAEAGHTVSVVAESTSLEGVMGAARAGLGVAVLPSAGRELPGLVARDDLPGLGLAAVHLTARRGLDIDLEAAALAAMERFFAELAPARVAVPDEVGRRPTGDGG</sequence>
<evidence type="ECO:0000256" key="1">
    <source>
        <dbReference type="ARBA" id="ARBA00009437"/>
    </source>
</evidence>
<protein>
    <submittedName>
        <fullName evidence="6">LysR substrate-binding domain-containing protein</fullName>
    </submittedName>
</protein>
<gene>
    <name evidence="6" type="ORF">RM844_10000</name>
</gene>
<evidence type="ECO:0000313" key="7">
    <source>
        <dbReference type="Proteomes" id="UP001183410"/>
    </source>
</evidence>
<name>A0ABU2JNR2_9ACTN</name>
<dbReference type="Pfam" id="PF00126">
    <property type="entry name" value="HTH_1"/>
    <property type="match status" value="1"/>
</dbReference>
<dbReference type="InterPro" id="IPR036390">
    <property type="entry name" value="WH_DNA-bd_sf"/>
</dbReference>
<dbReference type="InterPro" id="IPR050176">
    <property type="entry name" value="LTTR"/>
</dbReference>
<dbReference type="EMBL" id="JAVREO010000005">
    <property type="protein sequence ID" value="MDT0266626.1"/>
    <property type="molecule type" value="Genomic_DNA"/>
</dbReference>
<dbReference type="Gene3D" id="1.10.10.10">
    <property type="entry name" value="Winged helix-like DNA-binding domain superfamily/Winged helix DNA-binding domain"/>
    <property type="match status" value="1"/>
</dbReference>
<dbReference type="InterPro" id="IPR000847">
    <property type="entry name" value="LysR_HTH_N"/>
</dbReference>
<dbReference type="CDD" id="cd05466">
    <property type="entry name" value="PBP2_LTTR_substrate"/>
    <property type="match status" value="1"/>
</dbReference>
<comment type="similarity">
    <text evidence="1">Belongs to the LysR transcriptional regulatory family.</text>
</comment>
<dbReference type="PANTHER" id="PTHR30579">
    <property type="entry name" value="TRANSCRIPTIONAL REGULATOR"/>
    <property type="match status" value="1"/>
</dbReference>
<dbReference type="RefSeq" id="WP_311666662.1">
    <property type="nucleotide sequence ID" value="NZ_JAVREO010000005.1"/>
</dbReference>
<keyword evidence="3" id="KW-0238">DNA-binding</keyword>
<dbReference type="Pfam" id="PF03466">
    <property type="entry name" value="LysR_substrate"/>
    <property type="match status" value="1"/>
</dbReference>
<accession>A0ABU2JNR2</accession>
<dbReference type="Gene3D" id="3.40.190.10">
    <property type="entry name" value="Periplasmic binding protein-like II"/>
    <property type="match status" value="2"/>
</dbReference>
<evidence type="ECO:0000259" key="5">
    <source>
        <dbReference type="PROSITE" id="PS50931"/>
    </source>
</evidence>